<dbReference type="Pfam" id="PF24068">
    <property type="entry name" value="TPD1_C"/>
    <property type="match status" value="1"/>
</dbReference>
<keyword evidence="1" id="KW-0732">Signal</keyword>
<dbReference type="ExpressionAtlas" id="O49382">
    <property type="expression patterns" value="baseline and differential"/>
</dbReference>
<reference evidence="3" key="3">
    <citation type="submission" date="1999-04" db="EMBL/GenBank/DDBJ databases">
        <authorList>
            <person name="EU Arabidopsis sequencing project"/>
        </authorList>
    </citation>
    <scope>NUCLEOTIDE SEQUENCE</scope>
</reference>
<accession>O49382</accession>
<protein>
    <submittedName>
        <fullName evidence="4">Uncharacterized protein AT4g32100</fullName>
    </submittedName>
    <submittedName>
        <fullName evidence="3">Uncharacterized protein F10N7.90</fullName>
    </submittedName>
</protein>
<name>O49382_ARATH</name>
<reference key="2">
    <citation type="journal article" date="1999" name="Nature">
        <title>Sequence and analysis of chromosome 4 of the plant Arabidopsis thaliana.</title>
        <authorList>
            <consortium name="EU"/>
            <consortium name="CSHL and WU Arabidopsis Sequencing Project"/>
            <person name="Mayer K."/>
            <person name="Schuller C."/>
            <person name="Wambutt R."/>
            <person name="Murphy G."/>
            <person name="Volckaert G."/>
            <person name="Pohl T."/>
            <person name="Dusterhoft A."/>
            <person name="Stiekema W."/>
            <person name="Entian K.D."/>
            <person name="Terryn N."/>
            <person name="Harris B."/>
            <person name="Ansorge W."/>
            <person name="Brandt P."/>
            <person name="Grivell L."/>
            <person name="Rieger M."/>
            <person name="Weichselgartner M."/>
            <person name="de Simone V."/>
            <person name="Obermaier B."/>
            <person name="Mache R."/>
            <person name="Muller M."/>
            <person name="Kreis M."/>
            <person name="Delseny M."/>
            <person name="Puigdomenech P."/>
            <person name="Watson M."/>
            <person name="Schmidtheini T."/>
            <person name="Reichert B."/>
            <person name="Portatelle D."/>
            <person name="Perez-Alonso M."/>
            <person name="Boutry M."/>
            <person name="Bancroft I."/>
            <person name="Vos P."/>
            <person name="Hoheisel J."/>
            <person name="Zimmermann W."/>
            <person name="Wedler H."/>
            <person name="Ridley P."/>
            <person name="Langham S.A."/>
            <person name="McCullagh B."/>
            <person name="Bilham L."/>
            <person name="Robben J."/>
            <person name="Van der Schueren J."/>
            <person name="Grymonprez B."/>
            <person name="Chuang Y.J."/>
            <person name="Vandenbussche F."/>
            <person name="Braeken M."/>
            <person name="Weltjens I."/>
            <person name="Voet M."/>
            <person name="Bastiaens I."/>
            <person name="Aert R."/>
            <person name="Defoor E."/>
            <person name="Weitzenegger T."/>
            <person name="Bothe G."/>
            <person name="Ramsperger U."/>
            <person name="Hilbert H."/>
            <person name="Braun M."/>
            <person name="Holzer E."/>
            <person name="Brandt A."/>
            <person name="Peters S."/>
            <person name="van Staveren M."/>
            <person name="Dirske W."/>
            <person name="Mooijman P."/>
            <person name="Klein Lankhorst R."/>
            <person name="Rose M."/>
            <person name="Hauf J."/>
            <person name="Kotter P."/>
            <person name="Berneiser S."/>
            <person name="Hempel S."/>
            <person name="Feldpausch M."/>
            <person name="Lamberth S."/>
            <person name="Van den Daele H."/>
            <person name="De Keyser A."/>
            <person name="Buysshaert C."/>
            <person name="Gielen J."/>
            <person name="Villarroel R."/>
            <person name="De Clercq R."/>
            <person name="Van Montagu M."/>
            <person name="Rogers J."/>
            <person name="Cronin A."/>
            <person name="Quail M."/>
            <person name="Bray-Allen S."/>
            <person name="Clark L."/>
            <person name="Doggett J."/>
            <person name="Hall S."/>
            <person name="Kay M."/>
            <person name="Lennard N."/>
            <person name="McLay K."/>
            <person name="Mayes R."/>
            <person name="Pettett A."/>
            <person name="Rajandream M.A."/>
            <person name="Lyne M."/>
            <person name="Benes V."/>
            <person name="Rechmann S."/>
            <person name="Borkova D."/>
            <person name="Blocker H."/>
            <person name="Scharfe M."/>
            <person name="Grimm M."/>
            <person name="Lohnert T.H."/>
            <person name="Dose S."/>
            <person name="de Haan M."/>
            <person name="Maarse A."/>
            <person name="Schafer M."/>
            <person name="Muller-Auer S."/>
            <person name="Gabel C."/>
            <person name="Fuchs M."/>
            <person name="Fartmann B."/>
            <person name="Granderath K."/>
            <person name="Dauner D."/>
            <person name="Herzl A."/>
            <person name="Neumann S."/>
            <person name="Argiriou A."/>
            <person name="Vitale D."/>
            <person name="Liguori R."/>
            <person name="Piravandi E."/>
            <person name="Massenet O."/>
            <person name="Quigley F."/>
            <person name="Clabauld G."/>
            <person name="Mundlein A."/>
            <person name="Felber R."/>
            <person name="Schnabl S."/>
            <person name="Hiller R."/>
            <person name="Schmidt W."/>
            <person name="Lecharny A."/>
            <person name="Aubourg S."/>
            <person name="Chefdor F."/>
            <person name="Cooke R."/>
            <person name="Berger C."/>
            <person name="Montfort A."/>
            <person name="Casacuberta E."/>
            <person name="Gibbons T."/>
            <person name="Weber N."/>
            <person name="Vandenbol M."/>
            <person name="Bargues M."/>
            <person name="Terol J."/>
            <person name="Torres A."/>
            <person name="Perez-Perez A."/>
            <person name="Purnelle B."/>
            <person name="Bent E."/>
            <person name="Johnson S."/>
            <person name="Tacon D."/>
            <person name="Jesse T."/>
            <person name="Heijnen L."/>
            <person name="Schwarz S."/>
            <person name="Scholler P."/>
            <person name="Heber S."/>
            <person name="Francs P."/>
            <person name="Bielke C."/>
            <person name="Frishman D."/>
            <person name="Haase D."/>
            <person name="Lemcke K."/>
            <person name="Mewes H.W."/>
            <person name="Stocker S."/>
            <person name="Zaccaria P."/>
            <person name="Bevan M."/>
            <person name="Wilson R.K."/>
            <person name="de la Bastide M."/>
            <person name="Habermann K."/>
            <person name="Parnell L."/>
            <person name="Dedhia N."/>
            <person name="Gnoj L."/>
            <person name="Schutz K."/>
            <person name="Huang E."/>
            <person name="Spiegel L."/>
            <person name="Sehkon M."/>
            <person name="Murray J."/>
            <person name="Sheet P."/>
            <person name="Cordes M."/>
            <person name="Abu-Threideh J."/>
            <person name="Stoneking T."/>
            <person name="Kalicki J."/>
            <person name="Graves T."/>
            <person name="Harmon G."/>
            <person name="Edwards J."/>
            <person name="Latreille P."/>
            <person name="Courtney L."/>
            <person name="Cloud J."/>
            <person name="Abbott A."/>
            <person name="Scott K."/>
            <person name="Johnson D."/>
            <person name="Minx P."/>
            <person name="Bentley D."/>
            <person name="Fulton B."/>
            <person name="Miller N."/>
            <person name="Greco T."/>
            <person name="Kemp K."/>
            <person name="Kramer J."/>
            <person name="Fulton L."/>
            <person name="Mardis E."/>
            <person name="Dante M."/>
            <person name="Pepin K."/>
            <person name="Hillier L."/>
            <person name="Nelson J."/>
            <person name="Spieth J."/>
            <person name="Ryan E."/>
            <person name="Andrews S."/>
            <person name="Geisel C."/>
            <person name="Layman D."/>
            <person name="Du H."/>
            <person name="Ali J."/>
            <person name="Berghoff A."/>
            <person name="Jones K."/>
            <person name="Drone K."/>
            <person name="Cotton M."/>
            <person name="Joshu C."/>
            <person name="Antonoiu B."/>
            <person name="Zidanic M."/>
            <person name="Strong C."/>
            <person name="Sun H."/>
            <person name="Lamar B."/>
            <person name="Yordan C."/>
            <person name="Ma P."/>
            <person name="Zhong J."/>
            <person name="Preston R."/>
            <person name="Vil D."/>
            <person name="Shekher M."/>
            <person name="Matero A."/>
            <person name="Shah R."/>
            <person name="Swaby I.K."/>
            <person name="O'Shaughnessy A."/>
            <person name="Rodriguez M."/>
            <person name="Hoffmann J."/>
            <person name="Till S."/>
            <person name="Granat S."/>
            <person name="Shohdy N."/>
            <person name="Hasegawa A."/>
            <person name="Hameed A."/>
            <person name="Lodhi M."/>
            <person name="Johnson A."/>
            <person name="Chen E."/>
            <person name="Marra M."/>
            <person name="Martienssen R."/>
            <person name="McCombie W.R."/>
        </authorList>
    </citation>
    <scope>NUCLEOTIDE SEQUENCE [LARGE SCALE GENOMIC DNA]</scope>
    <source>
        <strain>cv. Columbia</strain>
    </source>
</reference>
<organism evidence="3">
    <name type="scientific">Arabidopsis thaliana</name>
    <name type="common">Mouse-ear cress</name>
    <dbReference type="NCBI Taxonomy" id="3702"/>
    <lineage>
        <taxon>Eukaryota</taxon>
        <taxon>Viridiplantae</taxon>
        <taxon>Streptophyta</taxon>
        <taxon>Embryophyta</taxon>
        <taxon>Tracheophyta</taxon>
        <taxon>Spermatophyta</taxon>
        <taxon>Magnoliopsida</taxon>
        <taxon>eudicotyledons</taxon>
        <taxon>Gunneridae</taxon>
        <taxon>Pentapetalae</taxon>
        <taxon>rosids</taxon>
        <taxon>malvids</taxon>
        <taxon>Brassicales</taxon>
        <taxon>Brassicaceae</taxon>
        <taxon>Camelineae</taxon>
        <taxon>Arabidopsis</taxon>
    </lineage>
</organism>
<dbReference type="TAIR" id="AT4G32100"/>
<dbReference type="PANTHER" id="PTHR33184:SF72">
    <property type="entry name" value="BETA-1,3-N-ACETYLGLUCOSAMINYLTRANSFERASE FAMILY PROTEIN"/>
    <property type="match status" value="1"/>
</dbReference>
<reference evidence="3" key="1">
    <citation type="submission" date="1998-01" db="EMBL/GenBank/DDBJ databases">
        <authorList>
            <person name="Bevan M."/>
            <person name="Rose M."/>
            <person name="Hempel S."/>
            <person name="Entian K.-D."/>
            <person name="Hoheisel J."/>
            <person name="Mewes H.W."/>
            <person name="Mayer K.F.X."/>
            <person name="Schueller C."/>
        </authorList>
    </citation>
    <scope>NUCLEOTIDE SEQUENCE</scope>
</reference>
<dbReference type="EMBL" id="AL021636">
    <property type="protein sequence ID" value="CAA16579.1"/>
    <property type="molecule type" value="Genomic_DNA"/>
</dbReference>
<feature type="region of interest" description="Disordered" evidence="2">
    <location>
        <begin position="1"/>
        <end position="20"/>
    </location>
</feature>
<sequence length="123" mass="13798">MESNGEKNIKLGRKEETGRRPWYGDDSYSLESLSVIQSKTGNMVENKPEWEVKVLNSSPCYFTHTTLSCVRFKSVTPIDSKVLSKSGDTCLLGNGDSIHDISFKYVWDTSFDLKVVDGYIACS</sequence>
<reference evidence="4" key="4">
    <citation type="submission" date="2000-03" db="EMBL/GenBank/DDBJ databases">
        <authorList>
            <person name="Rose M."/>
            <person name="Hempel S."/>
            <person name="Entian K.-D."/>
            <person name="Mewes H.W."/>
            <person name="Lemcke K."/>
            <person name="Mayer K.F.X."/>
        </authorList>
    </citation>
    <scope>NUCLEOTIDE SEQUENCE</scope>
</reference>
<evidence type="ECO:0000256" key="1">
    <source>
        <dbReference type="ARBA" id="ARBA00022729"/>
    </source>
</evidence>
<gene>
    <name evidence="3" type="primary">F10N7.90</name>
    <name evidence="4" type="ordered locus">At4g32100</name>
</gene>
<evidence type="ECO:0000313" key="3">
    <source>
        <dbReference type="EMBL" id="CAA16579.1"/>
    </source>
</evidence>
<dbReference type="EMBL" id="AL161580">
    <property type="protein sequence ID" value="CAB79928.1"/>
    <property type="molecule type" value="Genomic_DNA"/>
</dbReference>
<dbReference type="AlphaFoldDB" id="O49382"/>
<dbReference type="PIR" id="T04635">
    <property type="entry name" value="T04635"/>
</dbReference>
<proteinExistence type="predicted"/>
<dbReference type="InterPro" id="IPR040361">
    <property type="entry name" value="TPD1"/>
</dbReference>
<evidence type="ECO:0000256" key="2">
    <source>
        <dbReference type="SAM" id="MobiDB-lite"/>
    </source>
</evidence>
<evidence type="ECO:0000313" key="4">
    <source>
        <dbReference type="EMBL" id="CAB79928.1"/>
    </source>
</evidence>
<dbReference type="PANTHER" id="PTHR33184">
    <property type="entry name" value="PROTEIN TAPETUM DETERMINANT 1-LIKE-RELATED"/>
    <property type="match status" value="1"/>
</dbReference>